<feature type="compositionally biased region" description="Basic and acidic residues" evidence="1">
    <location>
        <begin position="278"/>
        <end position="300"/>
    </location>
</feature>
<evidence type="ECO:0000313" key="3">
    <source>
        <dbReference type="Proteomes" id="UP000000763"/>
    </source>
</evidence>
<dbReference type="CDD" id="cd22265">
    <property type="entry name" value="UDM1_RNF168"/>
    <property type="match status" value="1"/>
</dbReference>
<feature type="region of interest" description="Disordered" evidence="1">
    <location>
        <begin position="554"/>
        <end position="583"/>
    </location>
</feature>
<feature type="compositionally biased region" description="Polar residues" evidence="1">
    <location>
        <begin position="263"/>
        <end position="276"/>
    </location>
</feature>
<feature type="region of interest" description="Disordered" evidence="1">
    <location>
        <begin position="487"/>
        <end position="514"/>
    </location>
</feature>
<dbReference type="EMBL" id="AC113338">
    <property type="protein sequence ID" value="AAM08651.1"/>
    <property type="molecule type" value="Genomic_DNA"/>
</dbReference>
<dbReference type="PANTHER" id="PTHR33223:SF8">
    <property type="entry name" value="OS04G0172440 PROTEIN"/>
    <property type="match status" value="1"/>
</dbReference>
<dbReference type="AlphaFoldDB" id="Q7G6I0"/>
<dbReference type="Proteomes" id="UP000000763">
    <property type="component" value="Chromosome 10"/>
</dbReference>
<evidence type="ECO:0000256" key="1">
    <source>
        <dbReference type="SAM" id="MobiDB-lite"/>
    </source>
</evidence>
<protein>
    <recommendedName>
        <fullName evidence="4">Retrotransposon protein, putative, Ty3-gypsy subclass</fullName>
    </recommendedName>
</protein>
<feature type="region of interest" description="Disordered" evidence="1">
    <location>
        <begin position="239"/>
        <end position="312"/>
    </location>
</feature>
<evidence type="ECO:0000313" key="2">
    <source>
        <dbReference type="EMBL" id="AAM08651.1"/>
    </source>
</evidence>
<feature type="compositionally biased region" description="Basic and acidic residues" evidence="1">
    <location>
        <begin position="556"/>
        <end position="570"/>
    </location>
</feature>
<sequence length="824" mass="93389">MRSLYHSVSQTRPEIYSKIIPSELASNHTDEIPSTPTRPDQDDAAYPPILMKLPDDLAAVFTTRASSSRRSRGDPALAPIQSSFRESASYFSLSDGFNRRAGWLPHLSYNLDDFDKSYEDNYTPLFFGVFMADNETAEQRQAREAEEQRMRQEAERHRLEEERQAQERYRLQRQQQECERAAKEAEDRRQHTLEAGRQARELIEQQDVEGTVVFRTPQQNALATITLLDTLLHKDAPNHVPVNSASVRTPTGSRVPPLRSQDYHQPSLSVAASGSNRRSRDHDERSVHSSADRHRERRAEQPSSPRHRYDDDEARVAAFTSDLRRVDWPAGFKPTRIEKYDGKTKPESWLTVYGLAICAVGGDSTAMANYLPLHMLPHGTIRSSAELHKHFITNFQGTFDRPGTQFDLYNVIQKPGESLWDYIRCFSEQRNKISDITDNIIIAAFTMGVRHELLVGKFRRKHPRTVKQMFQKANEYAKADDAVIVSKQSGSNWKPKKDAPAAEGSGTPSSRQRPCINTFDKIMNAQCSHHPNSNHAVKDCIIYQQFTEQYAKKAWKPADGEQSTSKKKDNEDDGPTGFLDSRKELNHIFGGPQAYESKRKQKLTDQEINAVQPDTPQYLQWSETTIKFDRSDHLDRVVHPWRYPLVLDPVIRNVKLRQSLIDGVHSIFFLPKLDDMQIPRTELKPSSAPFHGVIPGLSSTPLVANFETAYHAILGRPTLAKFMAVPHYTYVMMKMPGPRGVISLRSDIKQAVTCDKESCEMAQTREITLARDEIRLAASTATEGEVPAPKISKTGEINTKTKKITLDPSDPSKTAVIGAELDCK</sequence>
<organism evidence="2 3">
    <name type="scientific">Oryza sativa subsp. japonica</name>
    <name type="common">Rice</name>
    <dbReference type="NCBI Taxonomy" id="39947"/>
    <lineage>
        <taxon>Eukaryota</taxon>
        <taxon>Viridiplantae</taxon>
        <taxon>Streptophyta</taxon>
        <taxon>Embryophyta</taxon>
        <taxon>Tracheophyta</taxon>
        <taxon>Spermatophyta</taxon>
        <taxon>Magnoliopsida</taxon>
        <taxon>Liliopsida</taxon>
        <taxon>Poales</taxon>
        <taxon>Poaceae</taxon>
        <taxon>BOP clade</taxon>
        <taxon>Oryzoideae</taxon>
        <taxon>Oryzeae</taxon>
        <taxon>Oryzinae</taxon>
        <taxon>Oryza</taxon>
        <taxon>Oryza sativa</taxon>
    </lineage>
</organism>
<name>Q7G6I0_ORYSJ</name>
<feature type="region of interest" description="Disordered" evidence="1">
    <location>
        <begin position="138"/>
        <end position="168"/>
    </location>
</feature>
<reference evidence="3" key="1">
    <citation type="journal article" date="2005" name="Nature">
        <title>The map-based sequence of the rice genome.</title>
        <authorList>
            <consortium name="International rice genome sequencing project (IRGSP)"/>
            <person name="Matsumoto T."/>
            <person name="Wu J."/>
            <person name="Kanamori H."/>
            <person name="Katayose Y."/>
            <person name="Fujisawa M."/>
            <person name="Namiki N."/>
            <person name="Mizuno H."/>
            <person name="Yamamoto K."/>
            <person name="Antonio B.A."/>
            <person name="Baba T."/>
            <person name="Sakata K."/>
            <person name="Nagamura Y."/>
            <person name="Aoki H."/>
            <person name="Arikawa K."/>
            <person name="Arita K."/>
            <person name="Bito T."/>
            <person name="Chiden Y."/>
            <person name="Fujitsuka N."/>
            <person name="Fukunaka R."/>
            <person name="Hamada M."/>
            <person name="Harada C."/>
            <person name="Hayashi A."/>
            <person name="Hijishita S."/>
            <person name="Honda M."/>
            <person name="Hosokawa S."/>
            <person name="Ichikawa Y."/>
            <person name="Idonuma A."/>
            <person name="Iijima M."/>
            <person name="Ikeda M."/>
            <person name="Ikeno M."/>
            <person name="Ito K."/>
            <person name="Ito S."/>
            <person name="Ito T."/>
            <person name="Ito Y."/>
            <person name="Ito Y."/>
            <person name="Iwabuchi A."/>
            <person name="Kamiya K."/>
            <person name="Karasawa W."/>
            <person name="Kurita K."/>
            <person name="Katagiri S."/>
            <person name="Kikuta A."/>
            <person name="Kobayashi H."/>
            <person name="Kobayashi N."/>
            <person name="Machita K."/>
            <person name="Maehara T."/>
            <person name="Masukawa M."/>
            <person name="Mizubayashi T."/>
            <person name="Mukai Y."/>
            <person name="Nagasaki H."/>
            <person name="Nagata Y."/>
            <person name="Naito S."/>
            <person name="Nakashima M."/>
            <person name="Nakama Y."/>
            <person name="Nakamichi Y."/>
            <person name="Nakamura M."/>
            <person name="Meguro A."/>
            <person name="Negishi M."/>
            <person name="Ohta I."/>
            <person name="Ohta T."/>
            <person name="Okamoto M."/>
            <person name="Ono N."/>
            <person name="Saji S."/>
            <person name="Sakaguchi M."/>
            <person name="Sakai K."/>
            <person name="Shibata M."/>
            <person name="Shimokawa T."/>
            <person name="Song J."/>
            <person name="Takazaki Y."/>
            <person name="Terasawa K."/>
            <person name="Tsugane M."/>
            <person name="Tsuji K."/>
            <person name="Ueda S."/>
            <person name="Waki K."/>
            <person name="Yamagata H."/>
            <person name="Yamamoto M."/>
            <person name="Yamamoto S."/>
            <person name="Yamane H."/>
            <person name="Yoshiki S."/>
            <person name="Yoshihara R."/>
            <person name="Yukawa K."/>
            <person name="Zhong H."/>
            <person name="Yano M."/>
            <person name="Yuan Q."/>
            <person name="Ouyang S."/>
            <person name="Liu J."/>
            <person name="Jones K.M."/>
            <person name="Gansberger K."/>
            <person name="Moffat K."/>
            <person name="Hill J."/>
            <person name="Bera J."/>
            <person name="Fadrosh D."/>
            <person name="Jin S."/>
            <person name="Johri S."/>
            <person name="Kim M."/>
            <person name="Overton L."/>
            <person name="Reardon M."/>
            <person name="Tsitrin T."/>
            <person name="Vuong H."/>
            <person name="Weaver B."/>
            <person name="Ciecko A."/>
            <person name="Tallon L."/>
            <person name="Jackson J."/>
            <person name="Pai G."/>
            <person name="Aken S.V."/>
            <person name="Utterback T."/>
            <person name="Reidmuller S."/>
            <person name="Feldblyum T."/>
            <person name="Hsiao J."/>
            <person name="Zismann V."/>
            <person name="Iobst S."/>
            <person name="de Vazeille A.R."/>
            <person name="Buell C.R."/>
            <person name="Ying K."/>
            <person name="Li Y."/>
            <person name="Lu T."/>
            <person name="Huang Y."/>
            <person name="Zhao Q."/>
            <person name="Feng Q."/>
            <person name="Zhang L."/>
            <person name="Zhu J."/>
            <person name="Weng Q."/>
            <person name="Mu J."/>
            <person name="Lu Y."/>
            <person name="Fan D."/>
            <person name="Liu Y."/>
            <person name="Guan J."/>
            <person name="Zhang Y."/>
            <person name="Yu S."/>
            <person name="Liu X."/>
            <person name="Zhang Y."/>
            <person name="Hong G."/>
            <person name="Han B."/>
            <person name="Choisne N."/>
            <person name="Demange N."/>
            <person name="Orjeda G."/>
            <person name="Samain S."/>
            <person name="Cattolico L."/>
            <person name="Pelletier E."/>
            <person name="Couloux A."/>
            <person name="Segurens B."/>
            <person name="Wincker P."/>
            <person name="D'Hont A."/>
            <person name="Scarpelli C."/>
            <person name="Weissenbach J."/>
            <person name="Salanoubat M."/>
            <person name="Quetier F."/>
            <person name="Yu Y."/>
            <person name="Kim H.R."/>
            <person name="Rambo T."/>
            <person name="Currie J."/>
            <person name="Collura K."/>
            <person name="Luo M."/>
            <person name="Yang T."/>
            <person name="Ammiraju J.S.S."/>
            <person name="Engler F."/>
            <person name="Soderlund C."/>
            <person name="Wing R.A."/>
            <person name="Palmer L.E."/>
            <person name="de la Bastide M."/>
            <person name="Spiegel L."/>
            <person name="Nascimento L."/>
            <person name="Zutavern T."/>
            <person name="O'Shaughnessy A."/>
            <person name="Dike S."/>
            <person name="Dedhia N."/>
            <person name="Preston R."/>
            <person name="Balija V."/>
            <person name="McCombie W.R."/>
            <person name="Chow T."/>
            <person name="Chen H."/>
            <person name="Chung M."/>
            <person name="Chen C."/>
            <person name="Shaw J."/>
            <person name="Wu H."/>
            <person name="Hsiao K."/>
            <person name="Chao Y."/>
            <person name="Chu M."/>
            <person name="Cheng C."/>
            <person name="Hour A."/>
            <person name="Lee P."/>
            <person name="Lin S."/>
            <person name="Lin Y."/>
            <person name="Liou J."/>
            <person name="Liu S."/>
            <person name="Hsing Y."/>
            <person name="Raghuvanshi S."/>
            <person name="Mohanty A."/>
            <person name="Bharti A.K."/>
            <person name="Gaur A."/>
            <person name="Gupta V."/>
            <person name="Kumar D."/>
            <person name="Ravi V."/>
            <person name="Vij S."/>
            <person name="Kapur A."/>
            <person name="Khurana P."/>
            <person name="Khurana P."/>
            <person name="Khurana J.P."/>
            <person name="Tyagi A.K."/>
            <person name="Gaikwad K."/>
            <person name="Singh A."/>
            <person name="Dalal V."/>
            <person name="Srivastava S."/>
            <person name="Dixit A."/>
            <person name="Pal A.K."/>
            <person name="Ghazi I.A."/>
            <person name="Yadav M."/>
            <person name="Pandit A."/>
            <person name="Bhargava A."/>
            <person name="Sureshbabu K."/>
            <person name="Batra K."/>
            <person name="Sharma T.R."/>
            <person name="Mohapatra T."/>
            <person name="Singh N.K."/>
            <person name="Messing J."/>
            <person name="Nelson A.B."/>
            <person name="Fuks G."/>
            <person name="Kavchok S."/>
            <person name="Keizer G."/>
            <person name="Linton E."/>
            <person name="Llaca V."/>
            <person name="Song R."/>
            <person name="Tanyolac B."/>
            <person name="Young S."/>
            <person name="Ho-Il K."/>
            <person name="Hahn J.H."/>
            <person name="Sangsakoo G."/>
            <person name="Vanavichit A."/>
            <person name="de Mattos Luiz.A.T."/>
            <person name="Zimmer P.D."/>
            <person name="Malone G."/>
            <person name="Dellagostin O."/>
            <person name="de Oliveira A.C."/>
            <person name="Bevan M."/>
            <person name="Bancroft I."/>
            <person name="Minx P."/>
            <person name="Cordum H."/>
            <person name="Wilson R."/>
            <person name="Cheng Z."/>
            <person name="Jin W."/>
            <person name="Jiang J."/>
            <person name="Leong S.A."/>
            <person name="Iwama H."/>
            <person name="Gojobori T."/>
            <person name="Itoh T."/>
            <person name="Niimura Y."/>
            <person name="Fujii Y."/>
            <person name="Habara T."/>
            <person name="Sakai H."/>
            <person name="Sato Y."/>
            <person name="Wilson G."/>
            <person name="Kumar K."/>
            <person name="McCouch S."/>
            <person name="Juretic N."/>
            <person name="Hoen D."/>
            <person name="Wright S."/>
            <person name="Bruskiewich R."/>
            <person name="Bureau T."/>
            <person name="Miyao A."/>
            <person name="Hirochika H."/>
            <person name="Nishikawa T."/>
            <person name="Kadowaki K."/>
            <person name="Sugiura M."/>
            <person name="Burr B."/>
            <person name="Sasaki T."/>
        </authorList>
    </citation>
    <scope>NUCLEOTIDE SEQUENCE [LARGE SCALE GENOMIC DNA]</scope>
    <source>
        <strain evidence="3">cv. Nipponbare</strain>
    </source>
</reference>
<gene>
    <name evidence="2" type="ORF">OSJNBa0091J06.7</name>
</gene>
<dbReference type="PANTHER" id="PTHR33223">
    <property type="entry name" value="CCHC-TYPE DOMAIN-CONTAINING PROTEIN"/>
    <property type="match status" value="1"/>
</dbReference>
<reference evidence="3" key="2">
    <citation type="journal article" date="2008" name="Nucleic Acids Res.">
        <title>The rice annotation project database (RAP-DB): 2008 update.</title>
        <authorList>
            <consortium name="The rice annotation project (RAP)"/>
        </authorList>
    </citation>
    <scope>GENOME REANNOTATION</scope>
    <source>
        <strain evidence="3">cv. Nipponbare</strain>
    </source>
</reference>
<evidence type="ECO:0008006" key="4">
    <source>
        <dbReference type="Google" id="ProtNLM"/>
    </source>
</evidence>
<accession>Q7G6I0</accession>
<proteinExistence type="predicted"/>
<feature type="compositionally biased region" description="Polar residues" evidence="1">
    <location>
        <begin position="241"/>
        <end position="252"/>
    </location>
</feature>